<dbReference type="Proteomes" id="UP001652504">
    <property type="component" value="Unassembled WGS sequence"/>
</dbReference>
<dbReference type="EMBL" id="JAOWKX010000002">
    <property type="protein sequence ID" value="MCV2884037.1"/>
    <property type="molecule type" value="Genomic_DNA"/>
</dbReference>
<evidence type="ECO:0000259" key="5">
    <source>
        <dbReference type="Pfam" id="PF00551"/>
    </source>
</evidence>
<reference evidence="6 7" key="1">
    <citation type="submission" date="2022-10" db="EMBL/GenBank/DDBJ databases">
        <title>Aestuariibacter sp. AA17 isolated from Montipora capitata coral fragment.</title>
        <authorList>
            <person name="Emsley S.A."/>
            <person name="Pfannmuller K.M."/>
            <person name="Loughran R.M."/>
            <person name="Shlafstein M."/>
            <person name="Papke E."/>
            <person name="Saw J.H."/>
            <person name="Ushijima B."/>
            <person name="Videau P."/>
        </authorList>
    </citation>
    <scope>NUCLEOTIDE SEQUENCE [LARGE SCALE GENOMIC DNA]</scope>
    <source>
        <strain evidence="6 7">AA17</strain>
    </source>
</reference>
<comment type="function">
    <text evidence="4">Catalyzes the transfer of a formyl group from 10-formyltetrahydrofolate to 5-phospho-ribosyl-glycinamide (GAR), producing 5-phospho-ribosyl-N-formylglycinamide (FGAR) and tetrahydrofolate.</text>
</comment>
<dbReference type="Pfam" id="PF00551">
    <property type="entry name" value="Formyl_trans_N"/>
    <property type="match status" value="1"/>
</dbReference>
<dbReference type="EC" id="2.1.2.2" evidence="4"/>
<feature type="domain" description="Formyl transferase N-terminal" evidence="5">
    <location>
        <begin position="6"/>
        <end position="186"/>
    </location>
</feature>
<feature type="site" description="Raises pKa of active site His" evidence="4">
    <location>
        <position position="149"/>
    </location>
</feature>
<dbReference type="NCBIfam" id="TIGR00639">
    <property type="entry name" value="PurN"/>
    <property type="match status" value="1"/>
</dbReference>
<evidence type="ECO:0000313" key="7">
    <source>
        <dbReference type="Proteomes" id="UP001652504"/>
    </source>
</evidence>
<comment type="caution">
    <text evidence="6">The sequence shown here is derived from an EMBL/GenBank/DDBJ whole genome shotgun (WGS) entry which is preliminary data.</text>
</comment>
<feature type="binding site" evidence="4">
    <location>
        <begin position="16"/>
        <end position="18"/>
    </location>
    <ligand>
        <name>N(1)-(5-phospho-beta-D-ribosyl)glycinamide</name>
        <dbReference type="ChEBI" id="CHEBI:143788"/>
    </ligand>
</feature>
<accession>A0ABT3A5T1</accession>
<protein>
    <recommendedName>
        <fullName evidence="4">Phosphoribosylglycinamide formyltransferase</fullName>
        <ecNumber evidence="4">2.1.2.2</ecNumber>
    </recommendedName>
    <alternativeName>
        <fullName evidence="4">5'-phosphoribosylglycinamide transformylase</fullName>
    </alternativeName>
    <alternativeName>
        <fullName evidence="4">GAR transformylase</fullName>
        <shortName evidence="4">GART</shortName>
    </alternativeName>
</protein>
<evidence type="ECO:0000313" key="6">
    <source>
        <dbReference type="EMBL" id="MCV2884037.1"/>
    </source>
</evidence>
<dbReference type="InterPro" id="IPR002376">
    <property type="entry name" value="Formyl_transf_N"/>
</dbReference>
<feature type="binding site" evidence="4">
    <location>
        <begin position="94"/>
        <end position="97"/>
    </location>
    <ligand>
        <name>(6R)-10-formyltetrahydrofolate</name>
        <dbReference type="ChEBI" id="CHEBI:195366"/>
    </ligand>
</feature>
<dbReference type="GO" id="GO:0004644">
    <property type="term" value="F:phosphoribosylglycinamide formyltransferase activity"/>
    <property type="evidence" value="ECO:0007669"/>
    <property type="project" value="UniProtKB-EC"/>
</dbReference>
<keyword evidence="2 4" id="KW-0808">Transferase</keyword>
<feature type="binding site" evidence="4">
    <location>
        <position position="111"/>
    </location>
    <ligand>
        <name>(6R)-10-formyltetrahydrofolate</name>
        <dbReference type="ChEBI" id="CHEBI:195366"/>
    </ligand>
</feature>
<dbReference type="RefSeq" id="WP_263711249.1">
    <property type="nucleotide sequence ID" value="NZ_JAOWKX010000002.1"/>
</dbReference>
<proteinExistence type="inferred from homology"/>
<dbReference type="HAMAP" id="MF_01930">
    <property type="entry name" value="PurN"/>
    <property type="match status" value="1"/>
</dbReference>
<dbReference type="Gene3D" id="3.40.50.170">
    <property type="entry name" value="Formyl transferase, N-terminal domain"/>
    <property type="match status" value="1"/>
</dbReference>
<dbReference type="PANTHER" id="PTHR43369:SF2">
    <property type="entry name" value="PHOSPHORIBOSYLGLYCINAMIDE FORMYLTRANSFERASE"/>
    <property type="match status" value="1"/>
</dbReference>
<comment type="similarity">
    <text evidence="4">Belongs to the GART family.</text>
</comment>
<name>A0ABT3A5T1_9ALTE</name>
<evidence type="ECO:0000256" key="4">
    <source>
        <dbReference type="HAMAP-Rule" id="MF_01930"/>
    </source>
</evidence>
<gene>
    <name evidence="4 6" type="primary">purN</name>
    <name evidence="6" type="ORF">OE749_04955</name>
</gene>
<dbReference type="InterPro" id="IPR036477">
    <property type="entry name" value="Formyl_transf_N_sf"/>
</dbReference>
<feature type="binding site" evidence="4">
    <location>
        <position position="69"/>
    </location>
    <ligand>
        <name>(6R)-10-formyltetrahydrofolate</name>
        <dbReference type="ChEBI" id="CHEBI:195366"/>
    </ligand>
</feature>
<dbReference type="PANTHER" id="PTHR43369">
    <property type="entry name" value="PHOSPHORIBOSYLGLYCINAMIDE FORMYLTRANSFERASE"/>
    <property type="match status" value="1"/>
</dbReference>
<evidence type="ECO:0000256" key="1">
    <source>
        <dbReference type="ARBA" id="ARBA00005054"/>
    </source>
</evidence>
<dbReference type="SUPFAM" id="SSF53328">
    <property type="entry name" value="Formyltransferase"/>
    <property type="match status" value="1"/>
</dbReference>
<dbReference type="InterPro" id="IPR004607">
    <property type="entry name" value="GART"/>
</dbReference>
<comment type="pathway">
    <text evidence="1 4">Purine metabolism; IMP biosynthesis via de novo pathway; N(2)-formyl-N(1)-(5-phospho-D-ribosyl)glycinamide from N(1)-(5-phospho-D-ribosyl)glycinamide (10-formyl THF route): step 1/1.</text>
</comment>
<feature type="active site" description="Proton donor" evidence="4">
    <location>
        <position position="113"/>
    </location>
</feature>
<evidence type="ECO:0000256" key="2">
    <source>
        <dbReference type="ARBA" id="ARBA00022679"/>
    </source>
</evidence>
<sequence>MSDTKKRIVVLISGNGSNLQAILDRSLEQNIHGQVVAVISNRPDAYGLTRAEQREVDTQVLDHTEFETREAYDYQLKNLIDSYHPDLVVLAGFMRILSDPLVMHYHGRMLNIHPSLLPKYKGLNTHSRAIEAGDTEHGASVHFVTPELDDGPVVIQSKVPVFKDDTELELAARVQEQERNIYPLVIEWFCRGRLTMENNKAYLDGNEIPENGYAAD</sequence>
<keyword evidence="7" id="KW-1185">Reference proteome</keyword>
<dbReference type="CDD" id="cd08645">
    <property type="entry name" value="FMT_core_GART"/>
    <property type="match status" value="1"/>
</dbReference>
<evidence type="ECO:0000256" key="3">
    <source>
        <dbReference type="ARBA" id="ARBA00022755"/>
    </source>
</evidence>
<organism evidence="6 7">
    <name type="scientific">Fluctibacter corallii</name>
    <dbReference type="NCBI Taxonomy" id="2984329"/>
    <lineage>
        <taxon>Bacteria</taxon>
        <taxon>Pseudomonadati</taxon>
        <taxon>Pseudomonadota</taxon>
        <taxon>Gammaproteobacteria</taxon>
        <taxon>Alteromonadales</taxon>
        <taxon>Alteromonadaceae</taxon>
        <taxon>Fluctibacter</taxon>
    </lineage>
</organism>
<keyword evidence="3 4" id="KW-0658">Purine biosynthesis</keyword>
<comment type="catalytic activity">
    <reaction evidence="4">
        <text>N(1)-(5-phospho-beta-D-ribosyl)glycinamide + (6R)-10-formyltetrahydrofolate = N(2)-formyl-N(1)-(5-phospho-beta-D-ribosyl)glycinamide + (6S)-5,6,7,8-tetrahydrofolate + H(+)</text>
        <dbReference type="Rhea" id="RHEA:15053"/>
        <dbReference type="ChEBI" id="CHEBI:15378"/>
        <dbReference type="ChEBI" id="CHEBI:57453"/>
        <dbReference type="ChEBI" id="CHEBI:143788"/>
        <dbReference type="ChEBI" id="CHEBI:147286"/>
        <dbReference type="ChEBI" id="CHEBI:195366"/>
        <dbReference type="EC" id="2.1.2.2"/>
    </reaction>
</comment>